<dbReference type="Pfam" id="PF06953">
    <property type="entry name" value="ArsD"/>
    <property type="match status" value="1"/>
</dbReference>
<dbReference type="InterPro" id="IPR010712">
    <property type="entry name" value="Arsenical-R_ArsD"/>
</dbReference>
<dbReference type="OrthoDB" id="9801358at2"/>
<dbReference type="GO" id="GO:0003677">
    <property type="term" value="F:DNA binding"/>
    <property type="evidence" value="ECO:0007669"/>
    <property type="project" value="InterPro"/>
</dbReference>
<dbReference type="Gene3D" id="3.40.30.10">
    <property type="entry name" value="Glutaredoxin"/>
    <property type="match status" value="1"/>
</dbReference>
<proteinExistence type="predicted"/>
<dbReference type="RefSeq" id="WP_070431390.1">
    <property type="nucleotide sequence ID" value="NZ_VYWO01000004.1"/>
</dbReference>
<accession>A0A5N1GJK5</accession>
<dbReference type="AlphaFoldDB" id="A0A5N1GJK5"/>
<dbReference type="NCBIfam" id="NF033727">
    <property type="entry name" value="chaperon_ArsD"/>
    <property type="match status" value="1"/>
</dbReference>
<reference evidence="1 2" key="1">
    <citation type="submission" date="2019-09" db="EMBL/GenBank/DDBJ databases">
        <title>Draft genome sequence assemblies of isolates from the urinary tract.</title>
        <authorList>
            <person name="Mores C.R."/>
            <person name="Putonti C."/>
            <person name="Wolfe A.J."/>
        </authorList>
    </citation>
    <scope>NUCLEOTIDE SEQUENCE [LARGE SCALE GENOMIC DNA]</scope>
    <source>
        <strain evidence="1 2">UMB623</strain>
    </source>
</reference>
<evidence type="ECO:0000313" key="1">
    <source>
        <dbReference type="EMBL" id="KAA9300526.1"/>
    </source>
</evidence>
<evidence type="ECO:0000313" key="2">
    <source>
        <dbReference type="Proteomes" id="UP000327148"/>
    </source>
</evidence>
<sequence length="103" mass="11535">MKRIELYEPAMCCQTGICGPSVDPQLLEVSGIYERINNSDTCEAVRYNLAQNPQAFVDNGTAIQLIHKNGKKILPITLVDGEIVKTGDYPSREEFREYTGIEL</sequence>
<dbReference type="GO" id="GO:0046685">
    <property type="term" value="P:response to arsenic-containing substance"/>
    <property type="evidence" value="ECO:0007669"/>
    <property type="project" value="InterPro"/>
</dbReference>
<dbReference type="EMBL" id="VYWO01000004">
    <property type="protein sequence ID" value="KAA9300526.1"/>
    <property type="molecule type" value="Genomic_DNA"/>
</dbReference>
<gene>
    <name evidence="1" type="primary">arsD</name>
    <name evidence="1" type="ORF">F6I03_06890</name>
</gene>
<comment type="caution">
    <text evidence="1">The sequence shown here is derived from an EMBL/GenBank/DDBJ whole genome shotgun (WGS) entry which is preliminary data.</text>
</comment>
<name>A0A5N1GJK5_9LACT</name>
<organism evidence="1 2">
    <name type="scientific">Aerococcus sanguinicola</name>
    <dbReference type="NCBI Taxonomy" id="119206"/>
    <lineage>
        <taxon>Bacteria</taxon>
        <taxon>Bacillati</taxon>
        <taxon>Bacillota</taxon>
        <taxon>Bacilli</taxon>
        <taxon>Lactobacillales</taxon>
        <taxon>Aerococcaceae</taxon>
        <taxon>Aerococcus</taxon>
    </lineage>
</organism>
<protein>
    <submittedName>
        <fullName evidence="1">Arsenite efflux transporter metallochaperone ArsD</fullName>
    </submittedName>
</protein>
<dbReference type="GO" id="GO:0045892">
    <property type="term" value="P:negative regulation of DNA-templated transcription"/>
    <property type="evidence" value="ECO:0007669"/>
    <property type="project" value="InterPro"/>
</dbReference>
<dbReference type="Proteomes" id="UP000327148">
    <property type="component" value="Unassembled WGS sequence"/>
</dbReference>